<dbReference type="Pfam" id="PF14214">
    <property type="entry name" value="Helitron_like_N"/>
    <property type="match status" value="1"/>
</dbReference>
<dbReference type="PANTHER" id="PTHR45786:SF74">
    <property type="entry name" value="ATP-DEPENDENT DNA HELICASE"/>
    <property type="match status" value="1"/>
</dbReference>
<feature type="non-terminal residue" evidence="2">
    <location>
        <position position="402"/>
    </location>
</feature>
<proteinExistence type="predicted"/>
<gene>
    <name evidence="2" type="ORF">OH76DRAFT_1303246</name>
</gene>
<dbReference type="InterPro" id="IPR025476">
    <property type="entry name" value="Helitron_helicase-like"/>
</dbReference>
<evidence type="ECO:0000259" key="1">
    <source>
        <dbReference type="Pfam" id="PF14214"/>
    </source>
</evidence>
<dbReference type="OrthoDB" id="2272314at2759"/>
<dbReference type="STRING" id="139420.A0A371D439"/>
<dbReference type="EMBL" id="KZ857419">
    <property type="protein sequence ID" value="RDX47314.1"/>
    <property type="molecule type" value="Genomic_DNA"/>
</dbReference>
<sequence length="402" mass="45669">MDVPCPYCGALHWAAERLASSSVSRPEFGLCCNSGKVRIQPPPEPPLAIQRLFSESNSQAKEFRQNIRSYNNAFAFTSLGVNMDKALNRNSHGRAPWVFRIQGQLSHNSAALIPRPGHQPKYAQLYIYDPRMALAERVRLNQDLRQDTMALLQDILIVSHQYAPLYRFAHEWLSAQEGAAALQSEEPVTIRLAVDPNKDLRRYNLPTADDVAILLPGQEGGDYRDILLRTRAGPLQRIHEGHPAYAPLMYPLLFPYGTSGWHSELRLSDPEDPSHPPLPQSLTQTRYYAYQLQVRRTEFSTILRGGRLLQQYAVDVWAAAEQQRLNYLRTHQQELRASLYSGLEDALRGGQDLNLNELGQMFVLPSSHVGGPRYMQQLFQDSMAIARYFKRVDLFLTMTANP</sequence>
<keyword evidence="3" id="KW-1185">Reference proteome</keyword>
<dbReference type="Proteomes" id="UP000256964">
    <property type="component" value="Unassembled WGS sequence"/>
</dbReference>
<dbReference type="PANTHER" id="PTHR45786">
    <property type="entry name" value="DNA BINDING PROTEIN-LIKE"/>
    <property type="match status" value="1"/>
</dbReference>
<organism evidence="2 3">
    <name type="scientific">Lentinus brumalis</name>
    <dbReference type="NCBI Taxonomy" id="2498619"/>
    <lineage>
        <taxon>Eukaryota</taxon>
        <taxon>Fungi</taxon>
        <taxon>Dikarya</taxon>
        <taxon>Basidiomycota</taxon>
        <taxon>Agaricomycotina</taxon>
        <taxon>Agaricomycetes</taxon>
        <taxon>Polyporales</taxon>
        <taxon>Polyporaceae</taxon>
        <taxon>Lentinus</taxon>
    </lineage>
</organism>
<protein>
    <recommendedName>
        <fullName evidence="1">Helitron helicase-like domain-containing protein</fullName>
    </recommendedName>
</protein>
<dbReference type="AlphaFoldDB" id="A0A371D439"/>
<feature type="domain" description="Helitron helicase-like" evidence="1">
    <location>
        <begin position="287"/>
        <end position="402"/>
    </location>
</feature>
<evidence type="ECO:0000313" key="2">
    <source>
        <dbReference type="EMBL" id="RDX47314.1"/>
    </source>
</evidence>
<evidence type="ECO:0000313" key="3">
    <source>
        <dbReference type="Proteomes" id="UP000256964"/>
    </source>
</evidence>
<reference evidence="2 3" key="1">
    <citation type="journal article" date="2018" name="Biotechnol. Biofuels">
        <title>Integrative visual omics of the white-rot fungus Polyporus brumalis exposes the biotechnological potential of its oxidative enzymes for delignifying raw plant biomass.</title>
        <authorList>
            <person name="Miyauchi S."/>
            <person name="Rancon A."/>
            <person name="Drula E."/>
            <person name="Hage H."/>
            <person name="Chaduli D."/>
            <person name="Favel A."/>
            <person name="Grisel S."/>
            <person name="Henrissat B."/>
            <person name="Herpoel-Gimbert I."/>
            <person name="Ruiz-Duenas F.J."/>
            <person name="Chevret D."/>
            <person name="Hainaut M."/>
            <person name="Lin J."/>
            <person name="Wang M."/>
            <person name="Pangilinan J."/>
            <person name="Lipzen A."/>
            <person name="Lesage-Meessen L."/>
            <person name="Navarro D."/>
            <person name="Riley R."/>
            <person name="Grigoriev I.V."/>
            <person name="Zhou S."/>
            <person name="Raouche S."/>
            <person name="Rosso M.N."/>
        </authorList>
    </citation>
    <scope>NUCLEOTIDE SEQUENCE [LARGE SCALE GENOMIC DNA]</scope>
    <source>
        <strain evidence="2 3">BRFM 1820</strain>
    </source>
</reference>
<name>A0A371D439_9APHY</name>
<accession>A0A371D439</accession>